<evidence type="ECO:0000313" key="1">
    <source>
        <dbReference type="EMBL" id="KAK4731287.1"/>
    </source>
</evidence>
<dbReference type="PANTHER" id="PTHR48449">
    <property type="entry name" value="DUF1985 DOMAIN-CONTAINING PROTEIN"/>
    <property type="match status" value="1"/>
</dbReference>
<organism evidence="1 2">
    <name type="scientific">Solanum pinnatisectum</name>
    <name type="common">tansyleaf nightshade</name>
    <dbReference type="NCBI Taxonomy" id="50273"/>
    <lineage>
        <taxon>Eukaryota</taxon>
        <taxon>Viridiplantae</taxon>
        <taxon>Streptophyta</taxon>
        <taxon>Embryophyta</taxon>
        <taxon>Tracheophyta</taxon>
        <taxon>Spermatophyta</taxon>
        <taxon>Magnoliopsida</taxon>
        <taxon>eudicotyledons</taxon>
        <taxon>Gunneridae</taxon>
        <taxon>Pentapetalae</taxon>
        <taxon>asterids</taxon>
        <taxon>lamiids</taxon>
        <taxon>Solanales</taxon>
        <taxon>Solanaceae</taxon>
        <taxon>Solanoideae</taxon>
        <taxon>Solaneae</taxon>
        <taxon>Solanum</taxon>
    </lineage>
</organism>
<reference evidence="1 2" key="1">
    <citation type="submission" date="2023-10" db="EMBL/GenBank/DDBJ databases">
        <title>Genome-Wide Identification Analysis in wild type Solanum Pinnatisectum Reveals Some Genes Defensing Phytophthora Infestans.</title>
        <authorList>
            <person name="Sun C."/>
        </authorList>
    </citation>
    <scope>NUCLEOTIDE SEQUENCE [LARGE SCALE GENOMIC DNA]</scope>
    <source>
        <strain evidence="1">LQN</strain>
        <tissue evidence="1">Leaf</tissue>
    </source>
</reference>
<proteinExistence type="predicted"/>
<protein>
    <submittedName>
        <fullName evidence="1">Uncharacterized protein</fullName>
    </submittedName>
</protein>
<dbReference type="Proteomes" id="UP001311915">
    <property type="component" value="Unassembled WGS sequence"/>
</dbReference>
<dbReference type="EMBL" id="JAWPEI010000003">
    <property type="protein sequence ID" value="KAK4731287.1"/>
    <property type="molecule type" value="Genomic_DNA"/>
</dbReference>
<evidence type="ECO:0000313" key="2">
    <source>
        <dbReference type="Proteomes" id="UP001311915"/>
    </source>
</evidence>
<comment type="caution">
    <text evidence="1">The sequence shown here is derived from an EMBL/GenBank/DDBJ whole genome shotgun (WGS) entry which is preliminary data.</text>
</comment>
<accession>A0AAV9M018</accession>
<dbReference type="PANTHER" id="PTHR48449:SF1">
    <property type="entry name" value="DUF1985 DOMAIN-CONTAINING PROTEIN"/>
    <property type="match status" value="1"/>
</dbReference>
<name>A0AAV9M018_9SOLN</name>
<sequence length="211" mass="25066">MKFSKDIEAFNNNLWGRESYELTVKYLLAPLSPKTNNLFGFPWAFLVWAFEVIPHLRQQVTAKGEVSSPRILRWLTTKNVKNYPDLFNLPDDVASSCSRFSSFLCKKCKKQDDDVIKYLHTLTETVNELKYKRGVIPSRNVWDPYTPQTKRRRKSFIKTIFNMKKKIFGELSMAIGEKMVVKKMDIYLCLHLKRLLYWHEWKERIIANYTL</sequence>
<dbReference type="AlphaFoldDB" id="A0AAV9M018"/>
<gene>
    <name evidence="1" type="ORF">R3W88_024275</name>
</gene>
<keyword evidence="2" id="KW-1185">Reference proteome</keyword>